<sequence length="69" mass="7470">MDTGTRGAAAAEKGELSTASSDSELRDFGLSQQARRLCICSTVWMIKRSPGKFLDRDSESESGIIRSAM</sequence>
<accession>K0SS95</accession>
<gene>
    <name evidence="2" type="ORF">THAOC_09605</name>
</gene>
<feature type="region of interest" description="Disordered" evidence="1">
    <location>
        <begin position="1"/>
        <end position="24"/>
    </location>
</feature>
<keyword evidence="3" id="KW-1185">Reference proteome</keyword>
<evidence type="ECO:0000313" key="3">
    <source>
        <dbReference type="Proteomes" id="UP000266841"/>
    </source>
</evidence>
<proteinExistence type="predicted"/>
<evidence type="ECO:0000256" key="1">
    <source>
        <dbReference type="SAM" id="MobiDB-lite"/>
    </source>
</evidence>
<name>K0SS95_THAOC</name>
<reference evidence="2 3" key="1">
    <citation type="journal article" date="2012" name="Genome Biol.">
        <title>Genome and low-iron response of an oceanic diatom adapted to chronic iron limitation.</title>
        <authorList>
            <person name="Lommer M."/>
            <person name="Specht M."/>
            <person name="Roy A.S."/>
            <person name="Kraemer L."/>
            <person name="Andreson R."/>
            <person name="Gutowska M.A."/>
            <person name="Wolf J."/>
            <person name="Bergner S.V."/>
            <person name="Schilhabel M.B."/>
            <person name="Klostermeier U.C."/>
            <person name="Beiko R.G."/>
            <person name="Rosenstiel P."/>
            <person name="Hippler M."/>
            <person name="Laroche J."/>
        </authorList>
    </citation>
    <scope>NUCLEOTIDE SEQUENCE [LARGE SCALE GENOMIC DNA]</scope>
    <source>
        <strain evidence="2 3">CCMP1005</strain>
    </source>
</reference>
<protein>
    <submittedName>
        <fullName evidence="2">Uncharacterized protein</fullName>
    </submittedName>
</protein>
<dbReference type="EMBL" id="AGNL01010385">
    <property type="protein sequence ID" value="EJK69168.1"/>
    <property type="molecule type" value="Genomic_DNA"/>
</dbReference>
<organism evidence="2 3">
    <name type="scientific">Thalassiosira oceanica</name>
    <name type="common">Marine diatom</name>
    <dbReference type="NCBI Taxonomy" id="159749"/>
    <lineage>
        <taxon>Eukaryota</taxon>
        <taxon>Sar</taxon>
        <taxon>Stramenopiles</taxon>
        <taxon>Ochrophyta</taxon>
        <taxon>Bacillariophyta</taxon>
        <taxon>Coscinodiscophyceae</taxon>
        <taxon>Thalassiosirophycidae</taxon>
        <taxon>Thalassiosirales</taxon>
        <taxon>Thalassiosiraceae</taxon>
        <taxon>Thalassiosira</taxon>
    </lineage>
</organism>
<dbReference type="Proteomes" id="UP000266841">
    <property type="component" value="Unassembled WGS sequence"/>
</dbReference>
<evidence type="ECO:0000313" key="2">
    <source>
        <dbReference type="EMBL" id="EJK69168.1"/>
    </source>
</evidence>
<dbReference type="AlphaFoldDB" id="K0SS95"/>
<comment type="caution">
    <text evidence="2">The sequence shown here is derived from an EMBL/GenBank/DDBJ whole genome shotgun (WGS) entry which is preliminary data.</text>
</comment>